<reference evidence="2" key="1">
    <citation type="submission" date="2022-11" db="UniProtKB">
        <authorList>
            <consortium name="WormBaseParasite"/>
        </authorList>
    </citation>
    <scope>IDENTIFICATION</scope>
</reference>
<evidence type="ECO:0000313" key="1">
    <source>
        <dbReference type="Proteomes" id="UP000887579"/>
    </source>
</evidence>
<protein>
    <submittedName>
        <fullName evidence="2">Uncharacterized protein</fullName>
    </submittedName>
</protein>
<name>A0AC34FXD9_9BILA</name>
<evidence type="ECO:0000313" key="2">
    <source>
        <dbReference type="WBParaSite" id="ES5_v2.g21923.t1"/>
    </source>
</evidence>
<dbReference type="WBParaSite" id="ES5_v2.g21923.t1">
    <property type="protein sequence ID" value="ES5_v2.g21923.t1"/>
    <property type="gene ID" value="ES5_v2.g21923"/>
</dbReference>
<sequence>MPDSVQQYIHRVGRTARAGKAGRAISLVGEGERKLLKSIVKHNQHSTIKQRNLAPEVIAAYKERISTLESSIERVQREAVIDNQLRLTEDKLAKVEKRVLTGEDEREGRVWMKSAAEKKKEDSKVQREAVIDNQLRLTEDKLAKVEKRVLTGEDEREGRIWMKSAAEKKKEEKKSQNALRKLTLKKEKQQKTPEDRAAEKEAAYQARQIKKAHKPKRMRAIVEDDPKGKRNGKKRKKSSFVDHLTDTSSRSVKRFRYGPEDEEFRKAKQDQKKQGKLKNRGRK</sequence>
<organism evidence="1 2">
    <name type="scientific">Panagrolaimus sp. ES5</name>
    <dbReference type="NCBI Taxonomy" id="591445"/>
    <lineage>
        <taxon>Eukaryota</taxon>
        <taxon>Metazoa</taxon>
        <taxon>Ecdysozoa</taxon>
        <taxon>Nematoda</taxon>
        <taxon>Chromadorea</taxon>
        <taxon>Rhabditida</taxon>
        <taxon>Tylenchina</taxon>
        <taxon>Panagrolaimomorpha</taxon>
        <taxon>Panagrolaimoidea</taxon>
        <taxon>Panagrolaimidae</taxon>
        <taxon>Panagrolaimus</taxon>
    </lineage>
</organism>
<accession>A0AC34FXD9</accession>
<dbReference type="Proteomes" id="UP000887579">
    <property type="component" value="Unplaced"/>
</dbReference>
<proteinExistence type="predicted"/>